<dbReference type="SUPFAM" id="SSF52540">
    <property type="entry name" value="P-loop containing nucleoside triphosphate hydrolases"/>
    <property type="match status" value="1"/>
</dbReference>
<evidence type="ECO:0000256" key="5">
    <source>
        <dbReference type="ARBA" id="ARBA00023251"/>
    </source>
</evidence>
<dbReference type="InterPro" id="IPR027417">
    <property type="entry name" value="P-loop_NTPase"/>
</dbReference>
<reference evidence="7" key="1">
    <citation type="submission" date="2021-01" db="EMBL/GenBank/DDBJ databases">
        <title>Whole genome shotgun sequence of Rugosimonospora africana NBRC 104875.</title>
        <authorList>
            <person name="Komaki H."/>
            <person name="Tamura T."/>
        </authorList>
    </citation>
    <scope>NUCLEOTIDE SEQUENCE</scope>
    <source>
        <strain evidence="7">NBRC 104875</strain>
    </source>
</reference>
<keyword evidence="8" id="KW-1185">Reference proteome</keyword>
<dbReference type="Pfam" id="PF00005">
    <property type="entry name" value="ABC_tran"/>
    <property type="match status" value="1"/>
</dbReference>
<evidence type="ECO:0000256" key="1">
    <source>
        <dbReference type="ARBA" id="ARBA00004202"/>
    </source>
</evidence>
<keyword evidence="4 7" id="KW-0067">ATP-binding</keyword>
<evidence type="ECO:0000259" key="6">
    <source>
        <dbReference type="PROSITE" id="PS50893"/>
    </source>
</evidence>
<keyword evidence="5" id="KW-0046">Antibiotic resistance</keyword>
<dbReference type="PANTHER" id="PTHR42711:SF1">
    <property type="entry name" value="ABC-TRANSPORT PROTEIN, ATP-BINDING COMPONENT"/>
    <property type="match status" value="1"/>
</dbReference>
<name>A0A8J3QYV3_9ACTN</name>
<keyword evidence="2" id="KW-0813">Transport</keyword>
<dbReference type="SMART" id="SM00382">
    <property type="entry name" value="AAA"/>
    <property type="match status" value="1"/>
</dbReference>
<dbReference type="InterPro" id="IPR050763">
    <property type="entry name" value="ABC_transporter_ATP-binding"/>
</dbReference>
<sequence>MSIIEVHGLTKEFHRPRRVDGRFGALRSLVTRQKVVTRAVDGIDFRMEAGEFVGYLGPNGAGKSTTIKMLTGVLVPTSGTVEVAGLVPWRDRERNARRIGVVFGQRTGLWWDLPLSDSLWVLGRLYDLPAARYRESLAQLAAVLDLDGFLDTPVRQLSLGQRVRGDLAAALLHRPSVLYLDEPTIGLDVVTRDRVRATLAGLNRDFGTTVVLTTHDLGDVERLCRRIVIIDHGRMRYDGDVAALKARHAPYRDLVVHVEDPGTLPDLPGVRRVEQAGSRVRLRFDPARVAPGDVVARVLAGQRVLDLSVIEPDLATVVAGMQDELG</sequence>
<dbReference type="GO" id="GO:0005886">
    <property type="term" value="C:plasma membrane"/>
    <property type="evidence" value="ECO:0007669"/>
    <property type="project" value="UniProtKB-SubCell"/>
</dbReference>
<gene>
    <name evidence="7" type="ORF">Raf01_79610</name>
</gene>
<dbReference type="PANTHER" id="PTHR42711">
    <property type="entry name" value="ABC TRANSPORTER ATP-BINDING PROTEIN"/>
    <property type="match status" value="1"/>
</dbReference>
<dbReference type="RefSeq" id="WP_203923235.1">
    <property type="nucleotide sequence ID" value="NZ_BONZ01000085.1"/>
</dbReference>
<keyword evidence="3" id="KW-0547">Nucleotide-binding</keyword>
<dbReference type="AlphaFoldDB" id="A0A8J3QYV3"/>
<dbReference type="Proteomes" id="UP000642748">
    <property type="component" value="Unassembled WGS sequence"/>
</dbReference>
<comment type="caution">
    <text evidence="7">The sequence shown here is derived from an EMBL/GenBank/DDBJ whole genome shotgun (WGS) entry which is preliminary data.</text>
</comment>
<comment type="subcellular location">
    <subcellularLocation>
        <location evidence="1">Cell membrane</location>
        <topology evidence="1">Peripheral membrane protein</topology>
    </subcellularLocation>
</comment>
<dbReference type="InterPro" id="IPR003593">
    <property type="entry name" value="AAA+_ATPase"/>
</dbReference>
<dbReference type="Gene3D" id="3.40.50.300">
    <property type="entry name" value="P-loop containing nucleotide triphosphate hydrolases"/>
    <property type="match status" value="1"/>
</dbReference>
<evidence type="ECO:0000256" key="4">
    <source>
        <dbReference type="ARBA" id="ARBA00022840"/>
    </source>
</evidence>
<dbReference type="GO" id="GO:0016887">
    <property type="term" value="F:ATP hydrolysis activity"/>
    <property type="evidence" value="ECO:0007669"/>
    <property type="project" value="InterPro"/>
</dbReference>
<proteinExistence type="predicted"/>
<feature type="domain" description="ABC transporter" evidence="6">
    <location>
        <begin position="24"/>
        <end position="257"/>
    </location>
</feature>
<evidence type="ECO:0000313" key="7">
    <source>
        <dbReference type="EMBL" id="GIH19789.1"/>
    </source>
</evidence>
<evidence type="ECO:0000256" key="3">
    <source>
        <dbReference type="ARBA" id="ARBA00022741"/>
    </source>
</evidence>
<dbReference type="EMBL" id="BONZ01000085">
    <property type="protein sequence ID" value="GIH19789.1"/>
    <property type="molecule type" value="Genomic_DNA"/>
</dbReference>
<organism evidence="7 8">
    <name type="scientific">Rugosimonospora africana</name>
    <dbReference type="NCBI Taxonomy" id="556532"/>
    <lineage>
        <taxon>Bacteria</taxon>
        <taxon>Bacillati</taxon>
        <taxon>Actinomycetota</taxon>
        <taxon>Actinomycetes</taxon>
        <taxon>Micromonosporales</taxon>
        <taxon>Micromonosporaceae</taxon>
        <taxon>Rugosimonospora</taxon>
    </lineage>
</organism>
<evidence type="ECO:0000313" key="8">
    <source>
        <dbReference type="Proteomes" id="UP000642748"/>
    </source>
</evidence>
<dbReference type="PROSITE" id="PS50893">
    <property type="entry name" value="ABC_TRANSPORTER_2"/>
    <property type="match status" value="1"/>
</dbReference>
<evidence type="ECO:0000256" key="2">
    <source>
        <dbReference type="ARBA" id="ARBA00022448"/>
    </source>
</evidence>
<protein>
    <submittedName>
        <fullName evidence="7">ABC transporter ATP-binding protein</fullName>
    </submittedName>
</protein>
<dbReference type="GO" id="GO:0005524">
    <property type="term" value="F:ATP binding"/>
    <property type="evidence" value="ECO:0007669"/>
    <property type="project" value="UniProtKB-KW"/>
</dbReference>
<dbReference type="GO" id="GO:0046677">
    <property type="term" value="P:response to antibiotic"/>
    <property type="evidence" value="ECO:0007669"/>
    <property type="project" value="UniProtKB-KW"/>
</dbReference>
<accession>A0A8J3QYV3</accession>
<dbReference type="InterPro" id="IPR003439">
    <property type="entry name" value="ABC_transporter-like_ATP-bd"/>
</dbReference>